<feature type="domain" description="S5 DRBM" evidence="9">
    <location>
        <begin position="540"/>
        <end position="603"/>
    </location>
</feature>
<feature type="compositionally biased region" description="Basic residues" evidence="8">
    <location>
        <begin position="212"/>
        <end position="224"/>
    </location>
</feature>
<dbReference type="PROSITE" id="PS00585">
    <property type="entry name" value="RIBOSOMAL_S5"/>
    <property type="match status" value="2"/>
</dbReference>
<dbReference type="InterPro" id="IPR020568">
    <property type="entry name" value="Ribosomal_Su5_D2-typ_SF"/>
</dbReference>
<dbReference type="InterPro" id="IPR000851">
    <property type="entry name" value="Ribosomal_uS5"/>
</dbReference>
<dbReference type="InterPro" id="IPR018192">
    <property type="entry name" value="Ribosomal_uS5_N_CS"/>
</dbReference>
<dbReference type="GO" id="GO:0003735">
    <property type="term" value="F:structural constituent of ribosome"/>
    <property type="evidence" value="ECO:0007669"/>
    <property type="project" value="UniProtKB-UniRule"/>
</dbReference>
<comment type="caution">
    <text evidence="10">The sequence shown here is derived from an EMBL/GenBank/DDBJ whole genome shotgun (WGS) entry which is preliminary data.</text>
</comment>
<evidence type="ECO:0000313" key="11">
    <source>
        <dbReference type="EMBL" id="CAL4779127.1"/>
    </source>
</evidence>
<accession>A0A9P1CHQ9</accession>
<evidence type="ECO:0000256" key="7">
    <source>
        <dbReference type="RuleBase" id="RU003823"/>
    </source>
</evidence>
<keyword evidence="2 6" id="KW-0689">Ribosomal protein</keyword>
<dbReference type="NCBIfam" id="TIGR01020">
    <property type="entry name" value="uS5_euk_arch"/>
    <property type="match status" value="2"/>
</dbReference>
<dbReference type="FunFam" id="3.30.160.20:FF:000002">
    <property type="entry name" value="40S ribosomal protein S2"/>
    <property type="match status" value="2"/>
</dbReference>
<dbReference type="AlphaFoldDB" id="A0A9P1CHQ9"/>
<feature type="region of interest" description="Disordered" evidence="8">
    <location>
        <begin position="468"/>
        <end position="498"/>
    </location>
</feature>
<protein>
    <recommendedName>
        <fullName evidence="4">Small ribosomal subunit protein uS5</fullName>
    </recommendedName>
    <alternativeName>
        <fullName evidence="5">40S ribosomal protein S2</fullName>
    </alternativeName>
</protein>
<evidence type="ECO:0000259" key="9">
    <source>
        <dbReference type="PROSITE" id="PS50881"/>
    </source>
</evidence>
<reference evidence="11 12" key="2">
    <citation type="submission" date="2024-05" db="EMBL/GenBank/DDBJ databases">
        <authorList>
            <person name="Chen Y."/>
            <person name="Shah S."/>
            <person name="Dougan E. K."/>
            <person name="Thang M."/>
            <person name="Chan C."/>
        </authorList>
    </citation>
    <scope>NUCLEOTIDE SEQUENCE [LARGE SCALE GENOMIC DNA]</scope>
</reference>
<dbReference type="InterPro" id="IPR005711">
    <property type="entry name" value="Ribosomal_uS5_euk/arc"/>
</dbReference>
<evidence type="ECO:0000313" key="10">
    <source>
        <dbReference type="EMBL" id="CAI3991815.1"/>
    </source>
</evidence>
<gene>
    <name evidence="10" type="ORF">C1SCF055_LOCUS18688</name>
</gene>
<name>A0A9P1CHQ9_9DINO</name>
<dbReference type="PANTHER" id="PTHR13718:SF4">
    <property type="entry name" value="40S RIBOSOMAL PROTEIN S2"/>
    <property type="match status" value="1"/>
</dbReference>
<dbReference type="EMBL" id="CAMXCT030001635">
    <property type="protein sequence ID" value="CAL4779127.1"/>
    <property type="molecule type" value="Genomic_DNA"/>
</dbReference>
<dbReference type="Gene3D" id="3.30.230.10">
    <property type="match status" value="2"/>
</dbReference>
<dbReference type="Pfam" id="PF00333">
    <property type="entry name" value="Ribosomal_S5"/>
    <property type="match status" value="2"/>
</dbReference>
<evidence type="ECO:0000256" key="1">
    <source>
        <dbReference type="ARBA" id="ARBA00008945"/>
    </source>
</evidence>
<dbReference type="GO" id="GO:0003723">
    <property type="term" value="F:RNA binding"/>
    <property type="evidence" value="ECO:0007669"/>
    <property type="project" value="InterPro"/>
</dbReference>
<evidence type="ECO:0000256" key="6">
    <source>
        <dbReference type="PROSITE-ProRule" id="PRU00268"/>
    </source>
</evidence>
<feature type="compositionally biased region" description="Basic residues" evidence="8">
    <location>
        <begin position="477"/>
        <end position="489"/>
    </location>
</feature>
<dbReference type="GO" id="GO:0006412">
    <property type="term" value="P:translation"/>
    <property type="evidence" value="ECO:0007669"/>
    <property type="project" value="InterPro"/>
</dbReference>
<dbReference type="SUPFAM" id="SSF54768">
    <property type="entry name" value="dsRNA-binding domain-like"/>
    <property type="match status" value="2"/>
</dbReference>
<dbReference type="Gene3D" id="3.30.160.20">
    <property type="match status" value="2"/>
</dbReference>
<evidence type="ECO:0000256" key="5">
    <source>
        <dbReference type="ARBA" id="ARBA00035407"/>
    </source>
</evidence>
<dbReference type="Proteomes" id="UP001152797">
    <property type="component" value="Unassembled WGS sequence"/>
</dbReference>
<dbReference type="Pfam" id="PF03719">
    <property type="entry name" value="Ribosomal_S5_C"/>
    <property type="match status" value="2"/>
</dbReference>
<organism evidence="10">
    <name type="scientific">Cladocopium goreaui</name>
    <dbReference type="NCBI Taxonomy" id="2562237"/>
    <lineage>
        <taxon>Eukaryota</taxon>
        <taxon>Sar</taxon>
        <taxon>Alveolata</taxon>
        <taxon>Dinophyceae</taxon>
        <taxon>Suessiales</taxon>
        <taxon>Symbiodiniaceae</taxon>
        <taxon>Cladocopium</taxon>
    </lineage>
</organism>
<feature type="region of interest" description="Disordered" evidence="8">
    <location>
        <begin position="202"/>
        <end position="230"/>
    </location>
</feature>
<dbReference type="PROSITE" id="PS50881">
    <property type="entry name" value="S5_DSRBD"/>
    <property type="match status" value="2"/>
</dbReference>
<dbReference type="PANTHER" id="PTHR13718">
    <property type="entry name" value="RIBOSOMAL S SUBUNIT"/>
    <property type="match status" value="1"/>
</dbReference>
<dbReference type="InterPro" id="IPR014721">
    <property type="entry name" value="Ribsml_uS5_D2-typ_fold_subgr"/>
</dbReference>
<keyword evidence="3 6" id="KW-0687">Ribonucleoprotein</keyword>
<dbReference type="EMBL" id="CAMXCT020001635">
    <property type="protein sequence ID" value="CAL1145190.1"/>
    <property type="molecule type" value="Genomic_DNA"/>
</dbReference>
<reference evidence="10" key="1">
    <citation type="submission" date="2022-10" db="EMBL/GenBank/DDBJ databases">
        <authorList>
            <person name="Chen Y."/>
            <person name="Dougan E. K."/>
            <person name="Chan C."/>
            <person name="Rhodes N."/>
            <person name="Thang M."/>
        </authorList>
    </citation>
    <scope>NUCLEOTIDE SEQUENCE</scope>
</reference>
<evidence type="ECO:0000313" key="12">
    <source>
        <dbReference type="Proteomes" id="UP001152797"/>
    </source>
</evidence>
<evidence type="ECO:0000256" key="3">
    <source>
        <dbReference type="ARBA" id="ARBA00023274"/>
    </source>
</evidence>
<evidence type="ECO:0000256" key="4">
    <source>
        <dbReference type="ARBA" id="ARBA00035255"/>
    </source>
</evidence>
<comment type="similarity">
    <text evidence="1 7">Belongs to the universal ribosomal protein uS5 family.</text>
</comment>
<evidence type="ECO:0000256" key="8">
    <source>
        <dbReference type="SAM" id="MobiDB-lite"/>
    </source>
</evidence>
<dbReference type="FunFam" id="3.30.230.10:FF:000004">
    <property type="entry name" value="40S ribosomal protein S2"/>
    <property type="match status" value="2"/>
</dbReference>
<keyword evidence="12" id="KW-1185">Reference proteome</keyword>
<dbReference type="InterPro" id="IPR005324">
    <property type="entry name" value="Ribosomal_uS5_C"/>
</dbReference>
<dbReference type="InterPro" id="IPR013810">
    <property type="entry name" value="Ribosomal_uS5_N"/>
</dbReference>
<sequence>MAEAADLPQFLPQVLPMLEWVEIRRVCLTQQQCSRSLVQAVYQRYLGEAPSSVRARVQRLGDRLNGAQAAQARGSPEALASAAVEVMVLQQCTRVLSENCEKYADLLERVGFTLGDDLEEVSDALLASLDRLQAFASAVARLQAAAEAAPPAGPAARRAVGPVLGGFHGEPLPVLAEVGHISATSTATWSCLPDMGGDGGFGKGGFGDKGKGKGKKGKGKGKGKGKQEEKQWTPMTKLGRLVNDGKITCLEDIYLHSLPIKEPEIIDHFYPPGSLKDEVLKIHPVQKMTSAGQTNRFVCYVLVGDTNGHIGLGSKCAKEVATAIRGGIIAAKINLIPVRRGFWGNRIGLPHTVPMKVHGKCGSVRARLIPAPRGSGIVGSPVMKKMMAFAGISDCFTCSCGHTRTTANFAKATFEALKATYGYLTPDLWKPTNHVKSPFQEWSDYLAQSKQAATYCLPDMGGDGGFGKGGFGDKGKGKGKKGKGKGKGKGKQEEKQWTPMTKLGRLVNDGKITCLEDIYLHSLPIKEPEIIDHFYPPGSLKDEVLKIHPVQKMTSAGQTNRFVCYVLVGDTNGHIGLGSKCAKEVATAIRGGIIAAKINLIPVRRGFWGNRIGLPHTVPMKVHGKCGSVRARLIPAPRGSGIVGSPVMKKMMAFAGISDCFTCSCGHTRTTANFAKATFEALKATYGYLTPDLWKPTNHVKSPFQEWSDYLAQSKQAATY</sequence>
<feature type="domain" description="S5 DRBM" evidence="9">
    <location>
        <begin position="275"/>
        <end position="338"/>
    </location>
</feature>
<dbReference type="SUPFAM" id="SSF54211">
    <property type="entry name" value="Ribosomal protein S5 domain 2-like"/>
    <property type="match status" value="2"/>
</dbReference>
<evidence type="ECO:0000256" key="2">
    <source>
        <dbReference type="ARBA" id="ARBA00022980"/>
    </source>
</evidence>
<dbReference type="EMBL" id="CAMXCT010001635">
    <property type="protein sequence ID" value="CAI3991815.1"/>
    <property type="molecule type" value="Genomic_DNA"/>
</dbReference>
<dbReference type="GO" id="GO:0022627">
    <property type="term" value="C:cytosolic small ribosomal subunit"/>
    <property type="evidence" value="ECO:0007669"/>
    <property type="project" value="TreeGrafter"/>
</dbReference>
<dbReference type="OrthoDB" id="10253125at2759"/>
<proteinExistence type="inferred from homology"/>